<dbReference type="EMBL" id="LUEZ02000122">
    <property type="protein sequence ID" value="RDB16912.1"/>
    <property type="molecule type" value="Genomic_DNA"/>
</dbReference>
<evidence type="ECO:0000313" key="4">
    <source>
        <dbReference type="Proteomes" id="UP000076154"/>
    </source>
</evidence>
<accession>A0A369J695</accession>
<evidence type="ECO:0000313" key="3">
    <source>
        <dbReference type="EMBL" id="RDB16912.1"/>
    </source>
</evidence>
<dbReference type="AlphaFoldDB" id="A0A369J695"/>
<gene>
    <name evidence="3" type="ORF">Hypma_002400</name>
</gene>
<dbReference type="Proteomes" id="UP000076154">
    <property type="component" value="Unassembled WGS sequence"/>
</dbReference>
<organism evidence="3 4">
    <name type="scientific">Hypsizygus marmoreus</name>
    <name type="common">White beech mushroom</name>
    <name type="synonym">Agaricus marmoreus</name>
    <dbReference type="NCBI Taxonomy" id="39966"/>
    <lineage>
        <taxon>Eukaryota</taxon>
        <taxon>Fungi</taxon>
        <taxon>Dikarya</taxon>
        <taxon>Basidiomycota</taxon>
        <taxon>Agaricomycotina</taxon>
        <taxon>Agaricomycetes</taxon>
        <taxon>Agaricomycetidae</taxon>
        <taxon>Agaricales</taxon>
        <taxon>Tricholomatineae</taxon>
        <taxon>Lyophyllaceae</taxon>
        <taxon>Hypsizygus</taxon>
    </lineage>
</organism>
<keyword evidence="2" id="KW-0732">Signal</keyword>
<feature type="region of interest" description="Disordered" evidence="1">
    <location>
        <begin position="91"/>
        <end position="114"/>
    </location>
</feature>
<name>A0A369J695_HYPMA</name>
<evidence type="ECO:0000256" key="1">
    <source>
        <dbReference type="SAM" id="MobiDB-lite"/>
    </source>
</evidence>
<feature type="signal peptide" evidence="2">
    <location>
        <begin position="1"/>
        <end position="19"/>
    </location>
</feature>
<proteinExistence type="predicted"/>
<reference evidence="3" key="1">
    <citation type="submission" date="2018-04" db="EMBL/GenBank/DDBJ databases">
        <title>Whole genome sequencing of Hypsizygus marmoreus.</title>
        <authorList>
            <person name="Choi I.-G."/>
            <person name="Min B."/>
            <person name="Kim J.-G."/>
            <person name="Kim S."/>
            <person name="Oh Y.-L."/>
            <person name="Kong W.-S."/>
            <person name="Park H."/>
            <person name="Jeong J."/>
            <person name="Song E.-S."/>
        </authorList>
    </citation>
    <scope>NUCLEOTIDE SEQUENCE [LARGE SCALE GENOMIC DNA]</scope>
    <source>
        <strain evidence="3">51987-8</strain>
    </source>
</reference>
<dbReference type="InParanoid" id="A0A369J695"/>
<keyword evidence="4" id="KW-1185">Reference proteome</keyword>
<comment type="caution">
    <text evidence="3">The sequence shown here is derived from an EMBL/GenBank/DDBJ whole genome shotgun (WGS) entry which is preliminary data.</text>
</comment>
<feature type="chain" id="PRO_5016952458" evidence="2">
    <location>
        <begin position="20"/>
        <end position="114"/>
    </location>
</feature>
<evidence type="ECO:0000256" key="2">
    <source>
        <dbReference type="SAM" id="SignalP"/>
    </source>
</evidence>
<sequence>MHFPTIIALLAVAAAPALAYPNRQNYNTRALAAQDRTTSARHLQLVAQALLDELEIRGGVDLGALAAAGSALNQAGKEKVKDKGRRVVNRVFGGSGGQQGPQEGDQLQTAYPSA</sequence>
<protein>
    <submittedName>
        <fullName evidence="3">Uncharacterized protein</fullName>
    </submittedName>
</protein>